<evidence type="ECO:0000256" key="3">
    <source>
        <dbReference type="ARBA" id="ARBA00022692"/>
    </source>
</evidence>
<evidence type="ECO:0000256" key="5">
    <source>
        <dbReference type="ARBA" id="ARBA00023136"/>
    </source>
</evidence>
<feature type="transmembrane region" description="Helical" evidence="6">
    <location>
        <begin position="379"/>
        <end position="401"/>
    </location>
</feature>
<keyword evidence="5 6" id="KW-0472">Membrane</keyword>
<evidence type="ECO:0000313" key="8">
    <source>
        <dbReference type="Proteomes" id="UP000621492"/>
    </source>
</evidence>
<reference evidence="7" key="1">
    <citation type="journal article" date="2014" name="Int. J. Syst. Evol. Microbiol.">
        <title>Complete genome sequence of Corynebacterium casei LMG S-19264T (=DSM 44701T), isolated from a smear-ripened cheese.</title>
        <authorList>
            <consortium name="US DOE Joint Genome Institute (JGI-PGF)"/>
            <person name="Walter F."/>
            <person name="Albersmeier A."/>
            <person name="Kalinowski J."/>
            <person name="Ruckert C."/>
        </authorList>
    </citation>
    <scope>NUCLEOTIDE SEQUENCE</scope>
    <source>
        <strain evidence="7">CGMCC 1.15454</strain>
    </source>
</reference>
<dbReference type="Pfam" id="PF01943">
    <property type="entry name" value="Polysacc_synt"/>
    <property type="match status" value="1"/>
</dbReference>
<feature type="transmembrane region" description="Helical" evidence="6">
    <location>
        <begin position="170"/>
        <end position="193"/>
    </location>
</feature>
<dbReference type="EMBL" id="BMJD01000003">
    <property type="protein sequence ID" value="GGB32272.1"/>
    <property type="molecule type" value="Genomic_DNA"/>
</dbReference>
<keyword evidence="3 6" id="KW-0812">Transmembrane</keyword>
<evidence type="ECO:0008006" key="9">
    <source>
        <dbReference type="Google" id="ProtNLM"/>
    </source>
</evidence>
<comment type="caution">
    <text evidence="7">The sequence shown here is derived from an EMBL/GenBank/DDBJ whole genome shotgun (WGS) entry which is preliminary data.</text>
</comment>
<feature type="transmembrane region" description="Helical" evidence="6">
    <location>
        <begin position="141"/>
        <end position="164"/>
    </location>
</feature>
<keyword evidence="8" id="KW-1185">Reference proteome</keyword>
<dbReference type="PANTHER" id="PTHR30250">
    <property type="entry name" value="PST FAMILY PREDICTED COLANIC ACID TRANSPORTER"/>
    <property type="match status" value="1"/>
</dbReference>
<feature type="transmembrane region" description="Helical" evidence="6">
    <location>
        <begin position="353"/>
        <end position="373"/>
    </location>
</feature>
<dbReference type="GO" id="GO:0005886">
    <property type="term" value="C:plasma membrane"/>
    <property type="evidence" value="ECO:0007669"/>
    <property type="project" value="UniProtKB-SubCell"/>
</dbReference>
<feature type="transmembrane region" description="Helical" evidence="6">
    <location>
        <begin position="12"/>
        <end position="32"/>
    </location>
</feature>
<gene>
    <name evidence="7" type="primary">cps2J</name>
    <name evidence="7" type="ORF">GCM10011409_07090</name>
</gene>
<feature type="transmembrane region" description="Helical" evidence="6">
    <location>
        <begin position="44"/>
        <end position="70"/>
    </location>
</feature>
<dbReference type="PANTHER" id="PTHR30250:SF11">
    <property type="entry name" value="O-ANTIGEN TRANSPORTER-RELATED"/>
    <property type="match status" value="1"/>
</dbReference>
<reference evidence="7" key="2">
    <citation type="submission" date="2020-09" db="EMBL/GenBank/DDBJ databases">
        <authorList>
            <person name="Sun Q."/>
            <person name="Zhou Y."/>
        </authorList>
    </citation>
    <scope>NUCLEOTIDE SEQUENCE</scope>
    <source>
        <strain evidence="7">CGMCC 1.15454</strain>
    </source>
</reference>
<dbReference type="AlphaFoldDB" id="A0A9W5TUQ9"/>
<feature type="transmembrane region" description="Helical" evidence="6">
    <location>
        <begin position="436"/>
        <end position="458"/>
    </location>
</feature>
<evidence type="ECO:0000256" key="6">
    <source>
        <dbReference type="SAM" id="Phobius"/>
    </source>
</evidence>
<feature type="transmembrane region" description="Helical" evidence="6">
    <location>
        <begin position="413"/>
        <end position="430"/>
    </location>
</feature>
<dbReference type="InterPro" id="IPR050833">
    <property type="entry name" value="Poly_Biosynth_Transport"/>
</dbReference>
<feature type="transmembrane region" description="Helical" evidence="6">
    <location>
        <begin position="205"/>
        <end position="225"/>
    </location>
</feature>
<keyword evidence="2" id="KW-1003">Cell membrane</keyword>
<feature type="transmembrane region" description="Helical" evidence="6">
    <location>
        <begin position="291"/>
        <end position="315"/>
    </location>
</feature>
<proteinExistence type="predicted"/>
<evidence type="ECO:0000256" key="2">
    <source>
        <dbReference type="ARBA" id="ARBA00022475"/>
    </source>
</evidence>
<evidence type="ECO:0000256" key="4">
    <source>
        <dbReference type="ARBA" id="ARBA00022989"/>
    </source>
</evidence>
<organism evidence="7 8">
    <name type="scientific">Lentibacillus populi</name>
    <dbReference type="NCBI Taxonomy" id="1827502"/>
    <lineage>
        <taxon>Bacteria</taxon>
        <taxon>Bacillati</taxon>
        <taxon>Bacillota</taxon>
        <taxon>Bacilli</taxon>
        <taxon>Bacillales</taxon>
        <taxon>Bacillaceae</taxon>
        <taxon>Lentibacillus</taxon>
    </lineage>
</organism>
<dbReference type="Proteomes" id="UP000621492">
    <property type="component" value="Unassembled WGS sequence"/>
</dbReference>
<keyword evidence="4 6" id="KW-1133">Transmembrane helix</keyword>
<feature type="transmembrane region" description="Helical" evidence="6">
    <location>
        <begin position="321"/>
        <end position="341"/>
    </location>
</feature>
<dbReference type="InterPro" id="IPR002797">
    <property type="entry name" value="Polysacc_synth"/>
</dbReference>
<evidence type="ECO:0000256" key="1">
    <source>
        <dbReference type="ARBA" id="ARBA00004651"/>
    </source>
</evidence>
<comment type="subcellular location">
    <subcellularLocation>
        <location evidence="1">Cell membrane</location>
        <topology evidence="1">Multi-pass membrane protein</topology>
    </subcellularLocation>
</comment>
<name>A0A9W5TUQ9_9BACI</name>
<dbReference type="RefSeq" id="WP_188724673.1">
    <property type="nucleotide sequence ID" value="NZ_BMJD01000003.1"/>
</dbReference>
<accession>A0A9W5TUQ9</accession>
<evidence type="ECO:0000313" key="7">
    <source>
        <dbReference type="EMBL" id="GGB32272.1"/>
    </source>
</evidence>
<protein>
    <recommendedName>
        <fullName evidence="9">Polysaccharide biosynthesis protein C-terminal domain-containing protein</fullName>
    </recommendedName>
</protein>
<feature type="transmembrane region" description="Helical" evidence="6">
    <location>
        <begin position="82"/>
        <end position="106"/>
    </location>
</feature>
<sequence>MANGTKLLKDTLLYSVANFGSKILVFLMLPLYTHYFTTAEYGLWDIVVTTATLLAPFITFELVAAVYRWLLEENAKAAKQSIITSGAVTILRNLLIFNVLTVFLFVFISVPYGWEALAFIDVSVFTSFMQQCARGLGFNKLFALIGIVQTAITVTLNLIFILILDLRLEAFFYSAIIAGICVVVMAWIAMGFGRYLSLKAYSKKLVKSFLVYSIPIIPGAASWWVMTMSDRYFITIFLGMDDNGIYAIANKIPAVLLMVSSVFSLAWKDSAIVEFESADKNEYYSKVFRHFFRLMTTAVICLTLLTKPVLALFIAGDFYSSWKYIGILLLATLVSSFSQFWGAGYHGARKTNLIFVSSLVGAIVNVLVNLLLIQYIGLYAVAISTFLAFLVMWLMRVYFAGSYFTIRINYRDMLILLPVMAAAIIVPFIFDWVGIAISICLGILLFFMYNWRMMMLVFQNMKEMVVRRLGKANRG</sequence>